<evidence type="ECO:0000256" key="1">
    <source>
        <dbReference type="SAM" id="SignalP"/>
    </source>
</evidence>
<sequence length="128" mass="14186">MRLTAFLSTVVLMLTISLAAVAGKSRFVTVEINYGEQKKTETVQVECQEKMTALEALQYAADVKTHPVSQYVFVTGINGVNGVRGEMAWYYTVNGEKPKLAISQIVKPGDTISWRYVEDVCSCTVDKK</sequence>
<gene>
    <name evidence="3" type="ORF">BC643_2682</name>
</gene>
<dbReference type="EMBL" id="RAPN01000001">
    <property type="protein sequence ID" value="RKD92311.1"/>
    <property type="molecule type" value="Genomic_DNA"/>
</dbReference>
<keyword evidence="1" id="KW-0732">Signal</keyword>
<accession>A0A419WA03</accession>
<keyword evidence="4" id="KW-1185">Reference proteome</keyword>
<proteinExistence type="predicted"/>
<dbReference type="Gene3D" id="2.170.130.30">
    <property type="match status" value="1"/>
</dbReference>
<name>A0A419WA03_9BACT</name>
<feature type="signal peptide" evidence="1">
    <location>
        <begin position="1"/>
        <end position="22"/>
    </location>
</feature>
<evidence type="ECO:0000313" key="4">
    <source>
        <dbReference type="Proteomes" id="UP000283387"/>
    </source>
</evidence>
<feature type="domain" description="Transcobalamin-like C-terminal" evidence="2">
    <location>
        <begin position="52"/>
        <end position="117"/>
    </location>
</feature>
<dbReference type="Pfam" id="PF14478">
    <property type="entry name" value="DUF4430"/>
    <property type="match status" value="1"/>
</dbReference>
<dbReference type="Proteomes" id="UP000283387">
    <property type="component" value="Unassembled WGS sequence"/>
</dbReference>
<comment type="caution">
    <text evidence="3">The sequence shown here is derived from an EMBL/GenBank/DDBJ whole genome shotgun (WGS) entry which is preliminary data.</text>
</comment>
<dbReference type="AlphaFoldDB" id="A0A419WA03"/>
<organism evidence="3 4">
    <name type="scientific">Mangrovibacterium diazotrophicum</name>
    <dbReference type="NCBI Taxonomy" id="1261403"/>
    <lineage>
        <taxon>Bacteria</taxon>
        <taxon>Pseudomonadati</taxon>
        <taxon>Bacteroidota</taxon>
        <taxon>Bacteroidia</taxon>
        <taxon>Marinilabiliales</taxon>
        <taxon>Prolixibacteraceae</taxon>
        <taxon>Mangrovibacterium</taxon>
    </lineage>
</organism>
<feature type="chain" id="PRO_5019143138" evidence="1">
    <location>
        <begin position="23"/>
        <end position="128"/>
    </location>
</feature>
<dbReference type="InterPro" id="IPR027954">
    <property type="entry name" value="Transcobalamin-like_C"/>
</dbReference>
<reference evidence="3 4" key="1">
    <citation type="submission" date="2018-09" db="EMBL/GenBank/DDBJ databases">
        <title>Genomic Encyclopedia of Archaeal and Bacterial Type Strains, Phase II (KMG-II): from individual species to whole genera.</title>
        <authorList>
            <person name="Goeker M."/>
        </authorList>
    </citation>
    <scope>NUCLEOTIDE SEQUENCE [LARGE SCALE GENOMIC DNA]</scope>
    <source>
        <strain evidence="3 4">DSM 27148</strain>
    </source>
</reference>
<evidence type="ECO:0000313" key="3">
    <source>
        <dbReference type="EMBL" id="RKD92311.1"/>
    </source>
</evidence>
<protein>
    <submittedName>
        <fullName evidence="3">Uncharacterized protein DUF4430</fullName>
    </submittedName>
</protein>
<evidence type="ECO:0000259" key="2">
    <source>
        <dbReference type="Pfam" id="PF14478"/>
    </source>
</evidence>
<dbReference type="RefSeq" id="WP_170154547.1">
    <property type="nucleotide sequence ID" value="NZ_RAPN01000001.1"/>
</dbReference>